<evidence type="ECO:0000313" key="1">
    <source>
        <dbReference type="EMBL" id="PYF72978.1"/>
    </source>
</evidence>
<organism evidence="1 2">
    <name type="scientific">Pedobacter nutrimenti</name>
    <dbReference type="NCBI Taxonomy" id="1241337"/>
    <lineage>
        <taxon>Bacteria</taxon>
        <taxon>Pseudomonadati</taxon>
        <taxon>Bacteroidota</taxon>
        <taxon>Sphingobacteriia</taxon>
        <taxon>Sphingobacteriales</taxon>
        <taxon>Sphingobacteriaceae</taxon>
        <taxon>Pedobacter</taxon>
    </lineage>
</organism>
<reference evidence="1 2" key="1">
    <citation type="submission" date="2018-06" db="EMBL/GenBank/DDBJ databases">
        <title>Genomic Encyclopedia of Archaeal and Bacterial Type Strains, Phase II (KMG-II): from individual species to whole genera.</title>
        <authorList>
            <person name="Goeker M."/>
        </authorList>
    </citation>
    <scope>NUCLEOTIDE SEQUENCE [LARGE SCALE GENOMIC DNA]</scope>
    <source>
        <strain evidence="1 2">DSM 27372</strain>
    </source>
</reference>
<dbReference type="AlphaFoldDB" id="A0A318UQH3"/>
<proteinExistence type="predicted"/>
<evidence type="ECO:0000313" key="2">
    <source>
        <dbReference type="Proteomes" id="UP000248198"/>
    </source>
</evidence>
<dbReference type="Proteomes" id="UP000248198">
    <property type="component" value="Unassembled WGS sequence"/>
</dbReference>
<comment type="caution">
    <text evidence="1">The sequence shown here is derived from an EMBL/GenBank/DDBJ whole genome shotgun (WGS) entry which is preliminary data.</text>
</comment>
<keyword evidence="2" id="KW-1185">Reference proteome</keyword>
<accession>A0A318UQH3</accession>
<sequence length="48" mass="5748">MIEVKSLYAWLNKGDVWKYGETTSKDRYSQDYLRKEGVIFLLSFRAIK</sequence>
<dbReference type="EMBL" id="QKLU01000005">
    <property type="protein sequence ID" value="PYF72978.1"/>
    <property type="molecule type" value="Genomic_DNA"/>
</dbReference>
<protein>
    <submittedName>
        <fullName evidence="1">Uncharacterized protein</fullName>
    </submittedName>
</protein>
<gene>
    <name evidence="1" type="ORF">B0O44_105353</name>
</gene>
<name>A0A318UQH3_9SPHI</name>